<comment type="subcellular location">
    <subcellularLocation>
        <location evidence="1">Cell membrane</location>
        <topology evidence="1">Multi-pass membrane protein</topology>
    </subcellularLocation>
</comment>
<reference evidence="11" key="1">
    <citation type="journal article" date="2019" name="Int. J. Syst. Evol. Microbiol.">
        <title>The Global Catalogue of Microorganisms (GCM) 10K type strain sequencing project: providing services to taxonomists for standard genome sequencing and annotation.</title>
        <authorList>
            <consortium name="The Broad Institute Genomics Platform"/>
            <consortium name="The Broad Institute Genome Sequencing Center for Infectious Disease"/>
            <person name="Wu L."/>
            <person name="Ma J."/>
        </authorList>
    </citation>
    <scope>NUCLEOTIDE SEQUENCE [LARGE SCALE GENOMIC DNA]</scope>
    <source>
        <strain evidence="11">CGMCC 1.16026</strain>
    </source>
</reference>
<comment type="caution">
    <text evidence="10">The sequence shown here is derived from an EMBL/GenBank/DDBJ whole genome shotgun (WGS) entry which is preliminary data.</text>
</comment>
<proteinExistence type="inferred from homology"/>
<protein>
    <submittedName>
        <fullName evidence="10">ABC transporter permease</fullName>
    </submittedName>
</protein>
<keyword evidence="3 7" id="KW-0812">Transmembrane</keyword>
<sequence>MNKLIVGNLVHRPLRSIISAFAVAIEVIMILSIAAIMFGMLDNSRNGTLGIGADMITHPGASTALMNTSSASADVRIANVLKDLPHVQVVAPVNIKLTTGASLENIYGIDFASFNALRPFVFKAGGPFEQPYDMIIDDLQAARGKGTKIGDTIKALNHDFRVVGIVEHGKGARKFIQLTTMDALDGNAGKASAFYIKTDDSPRNQELVRKEILATDGLQGWSVQTVEELLASLTPEKMPGFNIALRVVIGIAIIIGFLVIFQSMYTAVMERTREIGILKSLGAGKMDIVSVVLRETGLLAVVGTALGVLGTYILRAVLRAKFPTMSFSVTPLWVLTAVCIALFGALLGALYPSLKAARKDPIDALSYE</sequence>
<dbReference type="Proteomes" id="UP001596391">
    <property type="component" value="Unassembled WGS sequence"/>
</dbReference>
<name>A0ABW1ZAG6_9BACT</name>
<dbReference type="PANTHER" id="PTHR30572">
    <property type="entry name" value="MEMBRANE COMPONENT OF TRANSPORTER-RELATED"/>
    <property type="match status" value="1"/>
</dbReference>
<keyword evidence="5 7" id="KW-0472">Membrane</keyword>
<evidence type="ECO:0000256" key="3">
    <source>
        <dbReference type="ARBA" id="ARBA00022692"/>
    </source>
</evidence>
<keyword evidence="4 7" id="KW-1133">Transmembrane helix</keyword>
<dbReference type="Pfam" id="PF12704">
    <property type="entry name" value="MacB_PCD"/>
    <property type="match status" value="1"/>
</dbReference>
<organism evidence="10 11">
    <name type="scientific">Granulicella cerasi</name>
    <dbReference type="NCBI Taxonomy" id="741063"/>
    <lineage>
        <taxon>Bacteria</taxon>
        <taxon>Pseudomonadati</taxon>
        <taxon>Acidobacteriota</taxon>
        <taxon>Terriglobia</taxon>
        <taxon>Terriglobales</taxon>
        <taxon>Acidobacteriaceae</taxon>
        <taxon>Granulicella</taxon>
    </lineage>
</organism>
<feature type="transmembrane region" description="Helical" evidence="7">
    <location>
        <begin position="243"/>
        <end position="265"/>
    </location>
</feature>
<feature type="transmembrane region" description="Helical" evidence="7">
    <location>
        <begin position="330"/>
        <end position="351"/>
    </location>
</feature>
<evidence type="ECO:0000256" key="4">
    <source>
        <dbReference type="ARBA" id="ARBA00022989"/>
    </source>
</evidence>
<feature type="transmembrane region" description="Helical" evidence="7">
    <location>
        <begin position="17"/>
        <end position="41"/>
    </location>
</feature>
<evidence type="ECO:0000259" key="9">
    <source>
        <dbReference type="Pfam" id="PF12704"/>
    </source>
</evidence>
<dbReference type="RefSeq" id="WP_263370069.1">
    <property type="nucleotide sequence ID" value="NZ_JAGSYD010000001.1"/>
</dbReference>
<evidence type="ECO:0000256" key="6">
    <source>
        <dbReference type="ARBA" id="ARBA00038076"/>
    </source>
</evidence>
<evidence type="ECO:0000256" key="5">
    <source>
        <dbReference type="ARBA" id="ARBA00023136"/>
    </source>
</evidence>
<evidence type="ECO:0000313" key="10">
    <source>
        <dbReference type="EMBL" id="MFC6646397.1"/>
    </source>
</evidence>
<gene>
    <name evidence="10" type="ORF">ACFQBQ_12540</name>
</gene>
<comment type="similarity">
    <text evidence="6">Belongs to the ABC-4 integral membrane protein family.</text>
</comment>
<dbReference type="Pfam" id="PF02687">
    <property type="entry name" value="FtsX"/>
    <property type="match status" value="1"/>
</dbReference>
<evidence type="ECO:0000256" key="7">
    <source>
        <dbReference type="SAM" id="Phobius"/>
    </source>
</evidence>
<dbReference type="InterPro" id="IPR003838">
    <property type="entry name" value="ABC3_permease_C"/>
</dbReference>
<feature type="transmembrane region" description="Helical" evidence="7">
    <location>
        <begin position="297"/>
        <end position="318"/>
    </location>
</feature>
<keyword evidence="11" id="KW-1185">Reference proteome</keyword>
<dbReference type="InterPro" id="IPR025857">
    <property type="entry name" value="MacB_PCD"/>
</dbReference>
<keyword evidence="2" id="KW-1003">Cell membrane</keyword>
<evidence type="ECO:0000256" key="2">
    <source>
        <dbReference type="ARBA" id="ARBA00022475"/>
    </source>
</evidence>
<evidence type="ECO:0000313" key="11">
    <source>
        <dbReference type="Proteomes" id="UP001596391"/>
    </source>
</evidence>
<dbReference type="EMBL" id="JBHSWI010000001">
    <property type="protein sequence ID" value="MFC6646397.1"/>
    <property type="molecule type" value="Genomic_DNA"/>
</dbReference>
<dbReference type="PANTHER" id="PTHR30572:SF4">
    <property type="entry name" value="ABC TRANSPORTER PERMEASE YTRF"/>
    <property type="match status" value="1"/>
</dbReference>
<evidence type="ECO:0000256" key="1">
    <source>
        <dbReference type="ARBA" id="ARBA00004651"/>
    </source>
</evidence>
<feature type="domain" description="ABC3 transporter permease C-terminal" evidence="8">
    <location>
        <begin position="247"/>
        <end position="361"/>
    </location>
</feature>
<evidence type="ECO:0000259" key="8">
    <source>
        <dbReference type="Pfam" id="PF02687"/>
    </source>
</evidence>
<dbReference type="InterPro" id="IPR050250">
    <property type="entry name" value="Macrolide_Exporter_MacB"/>
</dbReference>
<feature type="domain" description="MacB-like periplasmic core" evidence="9">
    <location>
        <begin position="16"/>
        <end position="201"/>
    </location>
</feature>
<accession>A0ABW1ZAG6</accession>